<dbReference type="SUPFAM" id="SSF46785">
    <property type="entry name" value="Winged helix' DNA-binding domain"/>
    <property type="match status" value="1"/>
</dbReference>
<dbReference type="Gene3D" id="1.20.120.530">
    <property type="entry name" value="GntR ligand-binding domain-like"/>
    <property type="match status" value="1"/>
</dbReference>
<dbReference type="CDD" id="cd07377">
    <property type="entry name" value="WHTH_GntR"/>
    <property type="match status" value="1"/>
</dbReference>
<feature type="region of interest" description="Disordered" evidence="4">
    <location>
        <begin position="227"/>
        <end position="250"/>
    </location>
</feature>
<dbReference type="PANTHER" id="PTHR43537">
    <property type="entry name" value="TRANSCRIPTIONAL REGULATOR, GNTR FAMILY"/>
    <property type="match status" value="1"/>
</dbReference>
<accession>A0A0C4Y9H5</accession>
<gene>
    <name evidence="6" type="ORF">RR42_m2208</name>
</gene>
<dbReference type="Proteomes" id="UP000031843">
    <property type="component" value="Chromosome main"/>
</dbReference>
<dbReference type="SMART" id="SM00895">
    <property type="entry name" value="FCD"/>
    <property type="match status" value="1"/>
</dbReference>
<name>A0A0C4Y9H5_9BURK</name>
<evidence type="ECO:0000313" key="6">
    <source>
        <dbReference type="EMBL" id="AJG19600.1"/>
    </source>
</evidence>
<reference evidence="6 7" key="1">
    <citation type="journal article" date="2015" name="Genome Announc.">
        <title>Complete Genome Sequence of Cupriavidus basilensis 4G11, Isolated from the Oak Ridge Field Research Center Site.</title>
        <authorList>
            <person name="Ray J."/>
            <person name="Waters R.J."/>
            <person name="Skerker J.M."/>
            <person name="Kuehl J.V."/>
            <person name="Price M.N."/>
            <person name="Huang J."/>
            <person name="Chakraborty R."/>
            <person name="Arkin A.P."/>
            <person name="Deutschbauer A."/>
        </authorList>
    </citation>
    <scope>NUCLEOTIDE SEQUENCE [LARGE SCALE GENOMIC DNA]</scope>
    <source>
        <strain evidence="6">4G11</strain>
    </source>
</reference>
<evidence type="ECO:0000256" key="4">
    <source>
        <dbReference type="SAM" id="MobiDB-lite"/>
    </source>
</evidence>
<keyword evidence="1" id="KW-0805">Transcription regulation</keyword>
<dbReference type="InterPro" id="IPR011711">
    <property type="entry name" value="GntR_C"/>
</dbReference>
<dbReference type="InterPro" id="IPR036388">
    <property type="entry name" value="WH-like_DNA-bd_sf"/>
</dbReference>
<dbReference type="PROSITE" id="PS50949">
    <property type="entry name" value="HTH_GNTR"/>
    <property type="match status" value="1"/>
</dbReference>
<dbReference type="GO" id="GO:0003700">
    <property type="term" value="F:DNA-binding transcription factor activity"/>
    <property type="evidence" value="ECO:0007669"/>
    <property type="project" value="InterPro"/>
</dbReference>
<dbReference type="OrthoDB" id="1040417at2"/>
<dbReference type="Gene3D" id="1.10.10.10">
    <property type="entry name" value="Winged helix-like DNA-binding domain superfamily/Winged helix DNA-binding domain"/>
    <property type="match status" value="1"/>
</dbReference>
<dbReference type="Pfam" id="PF00392">
    <property type="entry name" value="GntR"/>
    <property type="match status" value="1"/>
</dbReference>
<dbReference type="STRING" id="68895.RR42_m2208"/>
<organism evidence="6 7">
    <name type="scientific">Cupriavidus basilensis</name>
    <dbReference type="NCBI Taxonomy" id="68895"/>
    <lineage>
        <taxon>Bacteria</taxon>
        <taxon>Pseudomonadati</taxon>
        <taxon>Pseudomonadota</taxon>
        <taxon>Betaproteobacteria</taxon>
        <taxon>Burkholderiales</taxon>
        <taxon>Burkholderiaceae</taxon>
        <taxon>Cupriavidus</taxon>
    </lineage>
</organism>
<dbReference type="SUPFAM" id="SSF48008">
    <property type="entry name" value="GntR ligand-binding domain-like"/>
    <property type="match status" value="1"/>
</dbReference>
<dbReference type="InterPro" id="IPR000524">
    <property type="entry name" value="Tscrpt_reg_HTH_GntR"/>
</dbReference>
<keyword evidence="7" id="KW-1185">Reference proteome</keyword>
<dbReference type="InterPro" id="IPR036390">
    <property type="entry name" value="WH_DNA-bd_sf"/>
</dbReference>
<dbReference type="RefSeq" id="WP_043346573.1">
    <property type="nucleotide sequence ID" value="NZ_CP010536.1"/>
</dbReference>
<dbReference type="AlphaFoldDB" id="A0A0C4Y9H5"/>
<dbReference type="InterPro" id="IPR008920">
    <property type="entry name" value="TF_FadR/GntR_C"/>
</dbReference>
<dbReference type="SMART" id="SM00345">
    <property type="entry name" value="HTH_GNTR"/>
    <property type="match status" value="1"/>
</dbReference>
<feature type="domain" description="HTH gntR-type" evidence="5">
    <location>
        <begin position="8"/>
        <end position="76"/>
    </location>
</feature>
<evidence type="ECO:0000256" key="3">
    <source>
        <dbReference type="ARBA" id="ARBA00023163"/>
    </source>
</evidence>
<sequence length="250" mass="27008">MFQKVPARALTDTVAEQLLEKIESGAFGRGDKLPTEAVLSEEFGVSRTVIREAIARLRHEGVVESRQGSGVFVTEQAGIRPLRIDYTDVATLESVLQIVELRRAIEAEVAAQAARERTDASMMAIDAALARIDAEESAGGDGVAADVAFHRTIAEATGNPFFLKTLAFLSQYLETATRVTRTNEARRADFSRQVREEHQAIVAAIRAGDALAARNAAETHMYNAARRLSHGGQPETATDLADAPARGLSH</sequence>
<dbReference type="PANTHER" id="PTHR43537:SF44">
    <property type="entry name" value="GNTR FAMILY REGULATORY PROTEIN"/>
    <property type="match status" value="1"/>
</dbReference>
<evidence type="ECO:0000313" key="7">
    <source>
        <dbReference type="Proteomes" id="UP000031843"/>
    </source>
</evidence>
<evidence type="ECO:0000256" key="2">
    <source>
        <dbReference type="ARBA" id="ARBA00023125"/>
    </source>
</evidence>
<keyword evidence="2" id="KW-0238">DNA-binding</keyword>
<protein>
    <submittedName>
        <fullName evidence="6">Transcriptional regulator PhnF</fullName>
    </submittedName>
</protein>
<dbReference type="EMBL" id="CP010536">
    <property type="protein sequence ID" value="AJG19600.1"/>
    <property type="molecule type" value="Genomic_DNA"/>
</dbReference>
<dbReference type="GO" id="GO:0003677">
    <property type="term" value="F:DNA binding"/>
    <property type="evidence" value="ECO:0007669"/>
    <property type="project" value="UniProtKB-KW"/>
</dbReference>
<evidence type="ECO:0000259" key="5">
    <source>
        <dbReference type="PROSITE" id="PS50949"/>
    </source>
</evidence>
<dbReference type="Pfam" id="PF07729">
    <property type="entry name" value="FCD"/>
    <property type="match status" value="1"/>
</dbReference>
<dbReference type="PRINTS" id="PR00035">
    <property type="entry name" value="HTHGNTR"/>
</dbReference>
<evidence type="ECO:0000256" key="1">
    <source>
        <dbReference type="ARBA" id="ARBA00023015"/>
    </source>
</evidence>
<dbReference type="KEGG" id="cbw:RR42_m2208"/>
<keyword evidence="3" id="KW-0804">Transcription</keyword>
<proteinExistence type="predicted"/>